<evidence type="ECO:0000313" key="2">
    <source>
        <dbReference type="Proteomes" id="UP000308196"/>
    </source>
</evidence>
<name>A0A4U9VIZ8_9SPHI</name>
<dbReference type="GeneID" id="78463903"/>
<evidence type="ECO:0000313" key="1">
    <source>
        <dbReference type="EMBL" id="VTR45432.1"/>
    </source>
</evidence>
<dbReference type="STRING" id="1123265.GCA_000686625_01598"/>
<accession>A0A4U9VIZ8</accession>
<dbReference type="KEGG" id="stha:NCTC11429_03215"/>
<dbReference type="AlphaFoldDB" id="A0A4U9VIZ8"/>
<gene>
    <name evidence="1" type="ORF">NCTC11429_03215</name>
</gene>
<organism evidence="1 2">
    <name type="scientific">Sphingobacterium thalpophilum</name>
    <dbReference type="NCBI Taxonomy" id="259"/>
    <lineage>
        <taxon>Bacteria</taxon>
        <taxon>Pseudomonadati</taxon>
        <taxon>Bacteroidota</taxon>
        <taxon>Sphingobacteriia</taxon>
        <taxon>Sphingobacteriales</taxon>
        <taxon>Sphingobacteriaceae</taxon>
        <taxon>Sphingobacterium</taxon>
    </lineage>
</organism>
<reference evidence="1 2" key="1">
    <citation type="submission" date="2019-05" db="EMBL/GenBank/DDBJ databases">
        <authorList>
            <consortium name="Pathogen Informatics"/>
        </authorList>
    </citation>
    <scope>NUCLEOTIDE SEQUENCE [LARGE SCALE GENOMIC DNA]</scope>
    <source>
        <strain evidence="1 2">NCTC11429</strain>
    </source>
</reference>
<dbReference type="EMBL" id="LR590484">
    <property type="protein sequence ID" value="VTR45432.1"/>
    <property type="molecule type" value="Genomic_DNA"/>
</dbReference>
<dbReference type="RefSeq" id="WP_028069119.1">
    <property type="nucleotide sequence ID" value="NZ_CP141191.1"/>
</dbReference>
<dbReference type="Proteomes" id="UP000308196">
    <property type="component" value="Chromosome"/>
</dbReference>
<protein>
    <submittedName>
        <fullName evidence="1">Uncharacterized protein</fullName>
    </submittedName>
</protein>
<proteinExistence type="predicted"/>
<sequence>MDSISDLIDLFNIDDIKDFKTFLKRKNKRTDVKNLQLLDFIKTDDINKLEKLYGTSKNRDAYHALRKRLHDSLLFFLSNKVFERDNSEAHEALRLLVVGRFLLENHLPKAGFKCLHRAEQKAQLLEQFSLLNEILQTRLQYAYLDPKANLEILIERLMCNQNKMQQEAKFEIAYAFLRSELQDIHLKAKIVDLNNLVSGALRKYAISLSELLSFKSLYQILYIANEYATIHQNYALVKSFLKISDEFVAQQRANSVHHMFYYLHILYFLANFNFRNGLFGHSLEYLQELEEGMSTGIAYGKQFRSRYYLLMALNYHYLGAGDKGLTFLRSGIQQIGGQTNEAELADLQLCLVMFLTQFQDQDALAELRKMMRTDSWYEKKMGMLWTIRKNLLEILLHIQNGNIDVAASRVRSFKRRYKKYLEMVKEGRVIRFLKLVESYLQDPAVIKCAVFVDEVKQMASAVENQDLFVLSFIAWMRSRITSETPYQALLALVEERKQQ</sequence>